<dbReference type="InterPro" id="IPR015943">
    <property type="entry name" value="WD40/YVTN_repeat-like_dom_sf"/>
</dbReference>
<dbReference type="SMART" id="SM00320">
    <property type="entry name" value="WD40"/>
    <property type="match status" value="6"/>
</dbReference>
<dbReference type="PANTHER" id="PTHR18359:SF0">
    <property type="entry name" value="U3 SMALL NUCLEOLAR RNA-ASSOCIATED PROTEIN 18 HOMOLOG"/>
    <property type="match status" value="1"/>
</dbReference>
<comment type="subcellular location">
    <subcellularLocation>
        <location evidence="1">Nucleus</location>
        <location evidence="1">Nucleolus</location>
    </subcellularLocation>
</comment>
<dbReference type="InterPro" id="IPR036322">
    <property type="entry name" value="WD40_repeat_dom_sf"/>
</dbReference>
<name>A0AAD4ME65_9AGAM</name>
<accession>A0AAD4ME65</accession>
<feature type="compositionally biased region" description="Basic and acidic residues" evidence="8">
    <location>
        <begin position="90"/>
        <end position="103"/>
    </location>
</feature>
<dbReference type="InterPro" id="IPR001680">
    <property type="entry name" value="WD40_rpt"/>
</dbReference>
<evidence type="ECO:0000256" key="1">
    <source>
        <dbReference type="ARBA" id="ARBA00004604"/>
    </source>
</evidence>
<gene>
    <name evidence="9" type="ORF">B0F90DRAFT_1620820</name>
</gene>
<keyword evidence="3 7" id="KW-0853">WD repeat</keyword>
<keyword evidence="2" id="KW-0698">rRNA processing</keyword>
<feature type="region of interest" description="Disordered" evidence="8">
    <location>
        <begin position="88"/>
        <end position="158"/>
    </location>
</feature>
<proteinExistence type="inferred from homology"/>
<keyword evidence="4" id="KW-0677">Repeat</keyword>
<feature type="compositionally biased region" description="Basic residues" evidence="8">
    <location>
        <begin position="1"/>
        <end position="13"/>
    </location>
</feature>
<dbReference type="PROSITE" id="PS50082">
    <property type="entry name" value="WD_REPEATS_2"/>
    <property type="match status" value="1"/>
</dbReference>
<feature type="region of interest" description="Disordered" evidence="8">
    <location>
        <begin position="1"/>
        <end position="26"/>
    </location>
</feature>
<feature type="repeat" description="WD" evidence="7">
    <location>
        <begin position="418"/>
        <end position="452"/>
    </location>
</feature>
<dbReference type="PROSITE" id="PS00678">
    <property type="entry name" value="WD_REPEATS_1"/>
    <property type="match status" value="1"/>
</dbReference>
<evidence type="ECO:0000256" key="5">
    <source>
        <dbReference type="ARBA" id="ARBA00023242"/>
    </source>
</evidence>
<evidence type="ECO:0000256" key="3">
    <source>
        <dbReference type="ARBA" id="ARBA00022574"/>
    </source>
</evidence>
<evidence type="ECO:0000313" key="9">
    <source>
        <dbReference type="EMBL" id="KAI0307447.1"/>
    </source>
</evidence>
<evidence type="ECO:0000256" key="8">
    <source>
        <dbReference type="SAM" id="MobiDB-lite"/>
    </source>
</evidence>
<protein>
    <submittedName>
        <fullName evidence="9">WD40-repeat-containing domain protein</fullName>
    </submittedName>
</protein>
<dbReference type="Gene3D" id="2.130.10.10">
    <property type="entry name" value="YVTN repeat-like/Quinoprotein amine dehydrogenase"/>
    <property type="match status" value="1"/>
</dbReference>
<dbReference type="GO" id="GO:0032040">
    <property type="term" value="C:small-subunit processome"/>
    <property type="evidence" value="ECO:0007669"/>
    <property type="project" value="TreeGrafter"/>
</dbReference>
<evidence type="ECO:0000256" key="4">
    <source>
        <dbReference type="ARBA" id="ARBA00022737"/>
    </source>
</evidence>
<evidence type="ECO:0000256" key="6">
    <source>
        <dbReference type="ARBA" id="ARBA00025767"/>
    </source>
</evidence>
<reference evidence="9" key="1">
    <citation type="journal article" date="2022" name="New Phytol.">
        <title>Evolutionary transition to the ectomycorrhizal habit in the genomes of a hyperdiverse lineage of mushroom-forming fungi.</title>
        <authorList>
            <person name="Looney B."/>
            <person name="Miyauchi S."/>
            <person name="Morin E."/>
            <person name="Drula E."/>
            <person name="Courty P.E."/>
            <person name="Kohler A."/>
            <person name="Kuo A."/>
            <person name="LaButti K."/>
            <person name="Pangilinan J."/>
            <person name="Lipzen A."/>
            <person name="Riley R."/>
            <person name="Andreopoulos W."/>
            <person name="He G."/>
            <person name="Johnson J."/>
            <person name="Nolan M."/>
            <person name="Tritt A."/>
            <person name="Barry K.W."/>
            <person name="Grigoriev I.V."/>
            <person name="Nagy L.G."/>
            <person name="Hibbett D."/>
            <person name="Henrissat B."/>
            <person name="Matheny P.B."/>
            <person name="Labbe J."/>
            <person name="Martin F.M."/>
        </authorList>
    </citation>
    <scope>NUCLEOTIDE SEQUENCE</scope>
    <source>
        <strain evidence="9">BPL690</strain>
    </source>
</reference>
<dbReference type="InterPro" id="IPR045161">
    <property type="entry name" value="Utp18"/>
</dbReference>
<feature type="compositionally biased region" description="Acidic residues" evidence="8">
    <location>
        <begin position="128"/>
        <end position="137"/>
    </location>
</feature>
<evidence type="ECO:0000313" key="10">
    <source>
        <dbReference type="Proteomes" id="UP001203297"/>
    </source>
</evidence>
<keyword evidence="5" id="KW-0539">Nucleus</keyword>
<comment type="similarity">
    <text evidence="6">Belongs to the WD repeat UTP18 family.</text>
</comment>
<keyword evidence="10" id="KW-1185">Reference proteome</keyword>
<evidence type="ECO:0000256" key="7">
    <source>
        <dbReference type="PROSITE-ProRule" id="PRU00221"/>
    </source>
</evidence>
<sequence length="596" mass="66017">MGKQARKRQRKHKLTDDSVAPLGTTTLLDDKDDEERRLESLLFGKPFVAGRESKTTGIENDEEEVDDGVNMNTAELEGMLDSDLFFVDDGSSKVDGHITRNEVDVSTPEDLPDFFRTSGDREPNEASDNGDEPEPEDDRTSLSATQPPKGRKAPAWVDPDDASLEVSLSSSTRLRKLRDAPDEDVINGREYERRLRRQFMKVNPTPEWATNARRKRRRTESGTLVDVTSPDLDLDMLVTSSGGILGRKRRTLLDPGVLSIERLRDANQAAQAEGEINALQFHPSPQVSMLLIASSDRRIRLFNVDGHTNPHLQTLHIPALPVTNAQFHPSGSSILFTGHRPFYYSYDLQSGATTRSPRGLWGTTFANRDNADLSMEVCAFNPGGELLAVAGRRGYVYLVDWRTGAGQVVGSVKANTSVRALWWLPNGRELMTLGEDAEAYLWDISTRRCVHRWKDDGGFGSRVLAGDRSGNYIAIGSKSGIVNVYGSESSSSSWSNNNRPKPLKAISNLTTSISVARFNHDSQLLAIASKTQKDQMRLIHIPSLTAFSNWPTSSTPLGHVTSVDFSPGNEYVAIGNTRGRVLLYHLKDYDAYGSLR</sequence>
<dbReference type="InterPro" id="IPR019775">
    <property type="entry name" value="WD40_repeat_CS"/>
</dbReference>
<dbReference type="GO" id="GO:0006364">
    <property type="term" value="P:rRNA processing"/>
    <property type="evidence" value="ECO:0007669"/>
    <property type="project" value="UniProtKB-KW"/>
</dbReference>
<dbReference type="Proteomes" id="UP001203297">
    <property type="component" value="Unassembled WGS sequence"/>
</dbReference>
<dbReference type="PANTHER" id="PTHR18359">
    <property type="entry name" value="WD-REPEAT PROTEIN-RELATED"/>
    <property type="match status" value="1"/>
</dbReference>
<evidence type="ECO:0000256" key="2">
    <source>
        <dbReference type="ARBA" id="ARBA00022552"/>
    </source>
</evidence>
<dbReference type="SUPFAM" id="SSF50978">
    <property type="entry name" value="WD40 repeat-like"/>
    <property type="match status" value="1"/>
</dbReference>
<dbReference type="AlphaFoldDB" id="A0AAD4ME65"/>
<organism evidence="9 10">
    <name type="scientific">Multifurca ochricompacta</name>
    <dbReference type="NCBI Taxonomy" id="376703"/>
    <lineage>
        <taxon>Eukaryota</taxon>
        <taxon>Fungi</taxon>
        <taxon>Dikarya</taxon>
        <taxon>Basidiomycota</taxon>
        <taxon>Agaricomycotina</taxon>
        <taxon>Agaricomycetes</taxon>
        <taxon>Russulales</taxon>
        <taxon>Russulaceae</taxon>
        <taxon>Multifurca</taxon>
    </lineage>
</organism>
<dbReference type="EMBL" id="WTXG01000001">
    <property type="protein sequence ID" value="KAI0307447.1"/>
    <property type="molecule type" value="Genomic_DNA"/>
</dbReference>
<dbReference type="GO" id="GO:0034388">
    <property type="term" value="C:Pwp2p-containing subcomplex of 90S preribosome"/>
    <property type="evidence" value="ECO:0007669"/>
    <property type="project" value="TreeGrafter"/>
</dbReference>
<comment type="caution">
    <text evidence="9">The sequence shown here is derived from an EMBL/GenBank/DDBJ whole genome shotgun (WGS) entry which is preliminary data.</text>
</comment>